<keyword evidence="7" id="KW-1185">Reference proteome</keyword>
<dbReference type="InterPro" id="IPR002828">
    <property type="entry name" value="SurE-like_Pase/nucleotidase"/>
</dbReference>
<organism evidence="6 7">
    <name type="scientific">Penicillium argentinense</name>
    <dbReference type="NCBI Taxonomy" id="1131581"/>
    <lineage>
        <taxon>Eukaryota</taxon>
        <taxon>Fungi</taxon>
        <taxon>Dikarya</taxon>
        <taxon>Ascomycota</taxon>
        <taxon>Pezizomycotina</taxon>
        <taxon>Eurotiomycetes</taxon>
        <taxon>Eurotiomycetidae</taxon>
        <taxon>Eurotiales</taxon>
        <taxon>Aspergillaceae</taxon>
        <taxon>Penicillium</taxon>
    </lineage>
</organism>
<dbReference type="AlphaFoldDB" id="A0A9W9G334"/>
<evidence type="ECO:0000259" key="5">
    <source>
        <dbReference type="Pfam" id="PF01975"/>
    </source>
</evidence>
<dbReference type="RefSeq" id="XP_056478477.1">
    <property type="nucleotide sequence ID" value="XM_056613436.1"/>
</dbReference>
<dbReference type="GeneID" id="81352415"/>
<dbReference type="Pfam" id="PF01975">
    <property type="entry name" value="SurE"/>
    <property type="match status" value="1"/>
</dbReference>
<dbReference type="InterPro" id="IPR036523">
    <property type="entry name" value="SurE-like_sf"/>
</dbReference>
<comment type="caution">
    <text evidence="6">The sequence shown here is derived from an EMBL/GenBank/DDBJ whole genome shotgun (WGS) entry which is preliminary data.</text>
</comment>
<dbReference type="PANTHER" id="PTHR30457">
    <property type="entry name" value="5'-NUCLEOTIDASE SURE"/>
    <property type="match status" value="1"/>
</dbReference>
<feature type="domain" description="Survival protein SurE-like phosphatase/nucleotidase" evidence="5">
    <location>
        <begin position="24"/>
        <end position="226"/>
    </location>
</feature>
<dbReference type="GO" id="GO:0046872">
    <property type="term" value="F:metal ion binding"/>
    <property type="evidence" value="ECO:0007669"/>
    <property type="project" value="UniProtKB-KW"/>
</dbReference>
<sequence>MKINAFTALAGSLALAGPASAINIISSNDDGWAEVNIRSFFDSLTNAGHSVVVSAPAENQSGTGSSQKNPTVLDEACEFNSCPAGSPAVGHNASEPRLNYVNSFPATSMKYGINSIGPRFFDGRPDLAVAGPNVGSNIGLAVYFSGTAGAATYAAHDAGVPAIAFSGATGSQTAWNASVTYPNYSQVYADAAVNLTNHLVAAGKPYLPNDIWLNVNFPSVSDSECTKAEDISFVLSRIHVAIPLITPDDVNTCGDDRLPSEIKVSLTSGCYASVSVGLAGSKEDANATMQGEVLKKLGSLLTCLS</sequence>
<dbReference type="InterPro" id="IPR030048">
    <property type="entry name" value="SurE"/>
</dbReference>
<keyword evidence="2" id="KW-0479">Metal-binding</keyword>
<dbReference type="OrthoDB" id="4018688at2759"/>
<evidence type="ECO:0000313" key="6">
    <source>
        <dbReference type="EMBL" id="KAJ5110407.1"/>
    </source>
</evidence>
<dbReference type="Proteomes" id="UP001149074">
    <property type="component" value="Unassembled WGS sequence"/>
</dbReference>
<dbReference type="EMBL" id="JAPQKI010000002">
    <property type="protein sequence ID" value="KAJ5110407.1"/>
    <property type="molecule type" value="Genomic_DNA"/>
</dbReference>
<evidence type="ECO:0000256" key="4">
    <source>
        <dbReference type="SAM" id="SignalP"/>
    </source>
</evidence>
<dbReference type="GO" id="GO:0008252">
    <property type="term" value="F:nucleotidase activity"/>
    <property type="evidence" value="ECO:0007669"/>
    <property type="project" value="InterPro"/>
</dbReference>
<evidence type="ECO:0000256" key="2">
    <source>
        <dbReference type="ARBA" id="ARBA00022723"/>
    </source>
</evidence>
<evidence type="ECO:0000313" key="7">
    <source>
        <dbReference type="Proteomes" id="UP001149074"/>
    </source>
</evidence>
<keyword evidence="3" id="KW-0378">Hydrolase</keyword>
<gene>
    <name evidence="6" type="ORF">N7532_000942</name>
</gene>
<evidence type="ECO:0000256" key="3">
    <source>
        <dbReference type="ARBA" id="ARBA00022801"/>
    </source>
</evidence>
<name>A0A9W9G334_9EURO</name>
<dbReference type="SUPFAM" id="SSF64167">
    <property type="entry name" value="SurE-like"/>
    <property type="match status" value="1"/>
</dbReference>
<protein>
    <recommendedName>
        <fullName evidence="5">Survival protein SurE-like phosphatase/nucleotidase domain-containing protein</fullName>
    </recommendedName>
</protein>
<evidence type="ECO:0000256" key="1">
    <source>
        <dbReference type="ARBA" id="ARBA00011062"/>
    </source>
</evidence>
<dbReference type="Gene3D" id="3.40.1210.10">
    <property type="entry name" value="Survival protein SurE-like phosphatase/nucleotidase"/>
    <property type="match status" value="1"/>
</dbReference>
<proteinExistence type="inferred from homology"/>
<feature type="signal peptide" evidence="4">
    <location>
        <begin position="1"/>
        <end position="21"/>
    </location>
</feature>
<accession>A0A9W9G334</accession>
<comment type="similarity">
    <text evidence="1">Belongs to the SurE nucleotidase family.</text>
</comment>
<reference evidence="6" key="2">
    <citation type="journal article" date="2023" name="IMA Fungus">
        <title>Comparative genomic study of the Penicillium genus elucidates a diverse pangenome and 15 lateral gene transfer events.</title>
        <authorList>
            <person name="Petersen C."/>
            <person name="Sorensen T."/>
            <person name="Nielsen M.R."/>
            <person name="Sondergaard T.E."/>
            <person name="Sorensen J.L."/>
            <person name="Fitzpatrick D.A."/>
            <person name="Frisvad J.C."/>
            <person name="Nielsen K.L."/>
        </authorList>
    </citation>
    <scope>NUCLEOTIDE SEQUENCE</scope>
    <source>
        <strain evidence="6">IBT 30761</strain>
    </source>
</reference>
<reference evidence="6" key="1">
    <citation type="submission" date="2022-11" db="EMBL/GenBank/DDBJ databases">
        <authorList>
            <person name="Petersen C."/>
        </authorList>
    </citation>
    <scope>NUCLEOTIDE SEQUENCE</scope>
    <source>
        <strain evidence="6">IBT 30761</strain>
    </source>
</reference>
<feature type="chain" id="PRO_5040891271" description="Survival protein SurE-like phosphatase/nucleotidase domain-containing protein" evidence="4">
    <location>
        <begin position="22"/>
        <end position="305"/>
    </location>
</feature>
<keyword evidence="4" id="KW-0732">Signal</keyword>
<dbReference type="PANTHER" id="PTHR30457:SF0">
    <property type="entry name" value="PHOSPHATASE, PUTATIVE (AFU_ORTHOLOGUE AFUA_4G01070)-RELATED"/>
    <property type="match status" value="1"/>
</dbReference>